<dbReference type="PANTHER" id="PTHR39329:SF1">
    <property type="entry name" value="ETHANOLAMINE AMMONIA-LYASE LARGE SUBUNIT"/>
    <property type="match status" value="1"/>
</dbReference>
<reference evidence="4" key="2">
    <citation type="journal article" date="2019" name="Int. J. Syst. Evol. Microbiol.">
        <title>The Global Catalogue of Microorganisms (GCM) 10K type strain sequencing project: providing services to taxonomists for standard genome sequencing and annotation.</title>
        <authorList>
            <consortium name="The Broad Institute Genomics Platform"/>
            <consortium name="The Broad Institute Genome Sequencing Center for Infectious Disease"/>
            <person name="Wu L."/>
            <person name="Ma J."/>
        </authorList>
    </citation>
    <scope>NUCLEOTIDE SEQUENCE [LARGE SCALE GENOMIC DNA]</scope>
    <source>
        <strain evidence="4">CCUG 61484</strain>
    </source>
</reference>
<dbReference type="NCBIfam" id="NF011649">
    <property type="entry name" value="PRK15067.1"/>
    <property type="match status" value="1"/>
</dbReference>
<keyword evidence="1" id="KW-0456">Lyase</keyword>
<comment type="pathway">
    <text evidence="1">Amine and polyamine degradation; ethanolamine degradation.</text>
</comment>
<dbReference type="EMBL" id="JBHTHZ010000001">
    <property type="protein sequence ID" value="MFD0792472.1"/>
    <property type="molecule type" value="Genomic_DNA"/>
</dbReference>
<dbReference type="Pfam" id="PF06751">
    <property type="entry name" value="EutB"/>
    <property type="match status" value="1"/>
</dbReference>
<dbReference type="InterPro" id="IPR044941">
    <property type="entry name" value="EutB_N_sf"/>
</dbReference>
<dbReference type="InterPro" id="IPR013785">
    <property type="entry name" value="Aldolase_TIM"/>
</dbReference>
<dbReference type="HAMAP" id="MF_00861">
    <property type="entry name" value="EutB"/>
    <property type="match status" value="1"/>
</dbReference>
<reference evidence="3" key="1">
    <citation type="journal article" date="2014" name="Int. J. Syst. Evol. Microbiol.">
        <title>Complete genome of a new Firmicutes species belonging to the dominant human colonic microbiota ('Ruminococcus bicirculans') reveals two chromosomes and a selective capacity to utilize plant glucans.</title>
        <authorList>
            <consortium name="NISC Comparative Sequencing Program"/>
            <person name="Wegmann U."/>
            <person name="Louis P."/>
            <person name="Goesmann A."/>
            <person name="Henrissat B."/>
            <person name="Duncan S.H."/>
            <person name="Flint H.J."/>
        </authorList>
    </citation>
    <scope>NUCLEOTIDE SEQUENCE</scope>
    <source>
        <strain evidence="3">CCUG 61484</strain>
    </source>
</reference>
<feature type="binding site" evidence="1">
    <location>
        <position position="246"/>
    </location>
    <ligand>
        <name>adenosylcob(III)alamin</name>
        <dbReference type="ChEBI" id="CHEBI:18408"/>
    </ligand>
</feature>
<gene>
    <name evidence="1" type="primary">eutB</name>
    <name evidence="2" type="ORF">ACFQZX_01875</name>
    <name evidence="3" type="ORF">ACFQZX_02520</name>
</gene>
<feature type="binding site" evidence="1">
    <location>
        <position position="363"/>
    </location>
    <ligand>
        <name>substrate</name>
    </ligand>
</feature>
<name>A0ABW3ANC6_9SPHI</name>
<sequence>MPYQHIIGSKTYRFNTLKDLLAKAAPFRTGDALAGLSAETYEERVAAQITLADVPLKNFLNEVIIPYEEDEVTRLIIDGHDADGFKQISHFTIGQLRDWLLLEETDTAVLQSVSSALMPEMLAAVSKIMRNQDLIAVAKKCLVVTRFRNTIGLRGRFSTRLQPNHPTDDPLGIAASMIEGLLYGGGDAVIGVNPATDNPAAVLKALTLIDNLRQQFEIPAQSCVLSHVTTTLQLINEGAPVDLCFQSVAGTQKANTSFGISMSLLQEAYEATLSLKRGTVGCNVMYFETGQGSALSANAHHGVDQQTCEARAYAVAKKFSPLLVNSVVGFIGPEYLYDGKQIIRAALEDHFCAKLMGLPMGMDVCYTNHAEADQDDMDNLLTLLGVAGCNFIMGVPGSDDIMLNYQSTSFHDALYLRKVLGLRPSPEFEAWLIKQELFNENGSRRLVKADNLLKKMSNAWIS</sequence>
<reference evidence="3" key="3">
    <citation type="submission" date="2024-09" db="EMBL/GenBank/DDBJ databases">
        <authorList>
            <person name="Sun Q."/>
            <person name="Mori K."/>
        </authorList>
    </citation>
    <scope>NUCLEOTIDE SEQUENCE</scope>
    <source>
        <strain evidence="3">CCUG 61484</strain>
    </source>
</reference>
<dbReference type="Gene3D" id="2.30.170.30">
    <property type="entry name" value="ethanolamine ammonia-lyase heavy chain domain like"/>
    <property type="match status" value="1"/>
</dbReference>
<dbReference type="Proteomes" id="UP001597010">
    <property type="component" value="Unassembled WGS sequence"/>
</dbReference>
<feature type="binding site" evidence="1">
    <location>
        <position position="296"/>
    </location>
    <ligand>
        <name>adenosylcob(III)alamin</name>
        <dbReference type="ChEBI" id="CHEBI:18408"/>
    </ligand>
</feature>
<dbReference type="InterPro" id="IPR010628">
    <property type="entry name" value="EutB"/>
</dbReference>
<feature type="binding site" evidence="1">
    <location>
        <position position="288"/>
    </location>
    <ligand>
        <name>substrate</name>
    </ligand>
</feature>
<keyword evidence="4" id="KW-1185">Reference proteome</keyword>
<organism evidence="3 4">
    <name type="scientific">Mucilaginibacter litoreus</name>
    <dbReference type="NCBI Taxonomy" id="1048221"/>
    <lineage>
        <taxon>Bacteria</taxon>
        <taxon>Pseudomonadati</taxon>
        <taxon>Bacteroidota</taxon>
        <taxon>Sphingobacteriia</taxon>
        <taxon>Sphingobacteriales</taxon>
        <taxon>Sphingobacteriaceae</taxon>
        <taxon>Mucilaginibacter</taxon>
    </lineage>
</organism>
<evidence type="ECO:0000313" key="3">
    <source>
        <dbReference type="EMBL" id="MFD0792472.1"/>
    </source>
</evidence>
<feature type="binding site" evidence="1">
    <location>
        <position position="194"/>
    </location>
    <ligand>
        <name>adenosylcob(III)alamin</name>
        <dbReference type="ChEBI" id="CHEBI:18408"/>
    </ligand>
</feature>
<keyword evidence="1" id="KW-1283">Bacterial microcompartment</keyword>
<dbReference type="Gene3D" id="3.20.20.70">
    <property type="entry name" value="Aldolase class I"/>
    <property type="match status" value="1"/>
</dbReference>
<dbReference type="PIRSF" id="PIRSF018788">
    <property type="entry name" value="EutB"/>
    <property type="match status" value="1"/>
</dbReference>
<dbReference type="RefSeq" id="WP_377111048.1">
    <property type="nucleotide sequence ID" value="NZ_JBHTHZ010000001.1"/>
</dbReference>
<protein>
    <recommendedName>
        <fullName evidence="1">Ethanolamine ammonia-lyase large subunit</fullName>
        <shortName evidence="1">EAL large subunit</shortName>
        <ecNumber evidence="1">4.3.1.7</ecNumber>
    </recommendedName>
</protein>
<comment type="function">
    <text evidence="1">Catalyzes the deamination of various vicinal amino-alcohols to oxo compounds. Allows this organism to utilize ethanolamine as the sole source of nitrogen and carbon in the presence of vitamin B12.</text>
</comment>
<comment type="similarity">
    <text evidence="1">Belongs to the EutB family.</text>
</comment>
<comment type="subunit">
    <text evidence="1">The basic unit is a heterodimer which dimerizes to form tetramers. The heterotetramers trimerize; 6 large subunits form a core ring with 6 small subunits projecting outwards.</text>
</comment>
<keyword evidence="1" id="KW-0846">Cobalamin</keyword>
<evidence type="ECO:0000313" key="4">
    <source>
        <dbReference type="Proteomes" id="UP001597010"/>
    </source>
</evidence>
<dbReference type="EC" id="4.3.1.7" evidence="1"/>
<dbReference type="EMBL" id="JBHTHZ010000001">
    <property type="protein sequence ID" value="MFD0792344.1"/>
    <property type="molecule type" value="Genomic_DNA"/>
</dbReference>
<proteinExistence type="inferred from homology"/>
<evidence type="ECO:0000313" key="2">
    <source>
        <dbReference type="EMBL" id="MFD0792344.1"/>
    </source>
</evidence>
<dbReference type="Gene3D" id="1.10.220.70">
    <property type="entry name" value="lyase"/>
    <property type="match status" value="1"/>
</dbReference>
<comment type="caution">
    <text evidence="3">The sequence shown here is derived from an EMBL/GenBank/DDBJ whole genome shotgun (WGS) entry which is preliminary data.</text>
</comment>
<comment type="catalytic activity">
    <reaction evidence="1">
        <text>ethanolamine = acetaldehyde + NH4(+)</text>
        <dbReference type="Rhea" id="RHEA:15313"/>
        <dbReference type="ChEBI" id="CHEBI:15343"/>
        <dbReference type="ChEBI" id="CHEBI:28938"/>
        <dbReference type="ChEBI" id="CHEBI:57603"/>
        <dbReference type="EC" id="4.3.1.7"/>
    </reaction>
</comment>
<dbReference type="InterPro" id="IPR044939">
    <property type="entry name" value="EutB_dom_2_sf"/>
</dbReference>
<comment type="cofactor">
    <cofactor evidence="1">
        <name>adenosylcob(III)alamin</name>
        <dbReference type="ChEBI" id="CHEBI:18408"/>
    </cofactor>
    <text evidence="1">Binds between the large and small subunits.</text>
</comment>
<keyword evidence="1" id="KW-0170">Cobalt</keyword>
<accession>A0ABW3ANC6</accession>
<feature type="binding site" evidence="1">
    <location>
        <begin position="160"/>
        <end position="162"/>
    </location>
    <ligand>
        <name>substrate</name>
    </ligand>
</feature>
<comment type="subcellular location">
    <subcellularLocation>
        <location evidence="1">Bacterial microcompartment</location>
    </subcellularLocation>
</comment>
<feature type="binding site" evidence="1">
    <location>
        <position position="193"/>
    </location>
    <ligand>
        <name>substrate</name>
    </ligand>
</feature>
<evidence type="ECO:0000256" key="1">
    <source>
        <dbReference type="HAMAP-Rule" id="MF_00861"/>
    </source>
</evidence>
<feature type="binding site" evidence="1">
    <location>
        <position position="402"/>
    </location>
    <ligand>
        <name>adenosylcob(III)alamin</name>
        <dbReference type="ChEBI" id="CHEBI:18408"/>
    </ligand>
</feature>
<dbReference type="PANTHER" id="PTHR39329">
    <property type="entry name" value="ETHANOLAMINE AMMONIA-LYASE HEAVY CHAIN"/>
    <property type="match status" value="1"/>
</dbReference>